<organism evidence="1 2">
    <name type="scientific">Adhaeribacter terreus</name>
    <dbReference type="NCBI Taxonomy" id="529703"/>
    <lineage>
        <taxon>Bacteria</taxon>
        <taxon>Pseudomonadati</taxon>
        <taxon>Bacteroidota</taxon>
        <taxon>Cytophagia</taxon>
        <taxon>Cytophagales</taxon>
        <taxon>Hymenobacteraceae</taxon>
        <taxon>Adhaeribacter</taxon>
    </lineage>
</organism>
<proteinExistence type="predicted"/>
<comment type="caution">
    <text evidence="1">The sequence shown here is derived from an EMBL/GenBank/DDBJ whole genome shotgun (WGS) entry which is preliminary data.</text>
</comment>
<dbReference type="RefSeq" id="WP_378015628.1">
    <property type="nucleotide sequence ID" value="NZ_JBHSKT010000001.1"/>
</dbReference>
<accession>A0ABW0E4I3</accession>
<sequence>MPDSALEKPNFTVCYEPNNSLLRVSWQGLVSEEELKIGYETVLNLLRESPVNRILIDFSKRKIASQSNPQSLFGEIFLEALHIIGNTVFLALVVSQEEYFLTTAASRFENFHQADNHYVITEQFLTKAEAEAWLAEAC</sequence>
<keyword evidence="2" id="KW-1185">Reference proteome</keyword>
<protein>
    <recommendedName>
        <fullName evidence="3">STAS/SEC14 domain-containing protein</fullName>
    </recommendedName>
</protein>
<name>A0ABW0E4I3_9BACT</name>
<gene>
    <name evidence="1" type="ORF">ACFPIB_01410</name>
</gene>
<evidence type="ECO:0000313" key="2">
    <source>
        <dbReference type="Proteomes" id="UP001596161"/>
    </source>
</evidence>
<evidence type="ECO:0000313" key="1">
    <source>
        <dbReference type="EMBL" id="MFC5269247.1"/>
    </source>
</evidence>
<evidence type="ECO:0008006" key="3">
    <source>
        <dbReference type="Google" id="ProtNLM"/>
    </source>
</evidence>
<dbReference type="EMBL" id="JBHSKT010000001">
    <property type="protein sequence ID" value="MFC5269247.1"/>
    <property type="molecule type" value="Genomic_DNA"/>
</dbReference>
<dbReference type="Proteomes" id="UP001596161">
    <property type="component" value="Unassembled WGS sequence"/>
</dbReference>
<reference evidence="2" key="1">
    <citation type="journal article" date="2019" name="Int. J. Syst. Evol. Microbiol.">
        <title>The Global Catalogue of Microorganisms (GCM) 10K type strain sequencing project: providing services to taxonomists for standard genome sequencing and annotation.</title>
        <authorList>
            <consortium name="The Broad Institute Genomics Platform"/>
            <consortium name="The Broad Institute Genome Sequencing Center for Infectious Disease"/>
            <person name="Wu L."/>
            <person name="Ma J."/>
        </authorList>
    </citation>
    <scope>NUCLEOTIDE SEQUENCE [LARGE SCALE GENOMIC DNA]</scope>
    <source>
        <strain evidence="2">KACC 12602</strain>
    </source>
</reference>